<dbReference type="SMART" id="SM00860">
    <property type="entry name" value="SMI1_KNR4"/>
    <property type="match status" value="1"/>
</dbReference>
<dbReference type="EMBL" id="FR687253">
    <property type="protein sequence ID" value="CBW87053.1"/>
    <property type="molecule type" value="Genomic_DNA"/>
</dbReference>
<dbReference type="Proteomes" id="UP000001286">
    <property type="component" value="Chromosome"/>
</dbReference>
<dbReference type="OrthoDB" id="8657476at2"/>
<reference evidence="2 3" key="1">
    <citation type="journal article" date="2011" name="J. Bacteriol.">
        <title>Complete genome sequence of the animal pathogen Listeria ivanovii, which provides insights into host specificities and evolution of the genus Listeria.</title>
        <authorList>
            <person name="Buchrieser C."/>
            <person name="Rusniok C."/>
            <person name="Garrido P."/>
            <person name="Hain T."/>
            <person name="Scortti M."/>
            <person name="Lampidis R."/>
            <person name="Karst U."/>
            <person name="Chakraborty T."/>
            <person name="Cossart P."/>
            <person name="Kreft J."/>
            <person name="Vazquez-Boland J.A."/>
            <person name="Goebel W."/>
            <person name="Glaser P."/>
        </authorList>
    </citation>
    <scope>NUCLEOTIDE SEQUENCE [LARGE SCALE GENOMIC DNA]</scope>
    <source>
        <strain evidence="3">ATCC BAA-678 / PAM 55</strain>
    </source>
</reference>
<evidence type="ECO:0000313" key="3">
    <source>
        <dbReference type="Proteomes" id="UP000001286"/>
    </source>
</evidence>
<evidence type="ECO:0000313" key="2">
    <source>
        <dbReference type="EMBL" id="CBW87053.1"/>
    </source>
</evidence>
<organism evidence="2 3">
    <name type="scientific">Listeria ivanovii (strain ATCC BAA-678 / PAM 55)</name>
    <dbReference type="NCBI Taxonomy" id="881621"/>
    <lineage>
        <taxon>Bacteria</taxon>
        <taxon>Bacillati</taxon>
        <taxon>Bacillota</taxon>
        <taxon>Bacilli</taxon>
        <taxon>Bacillales</taxon>
        <taxon>Listeriaceae</taxon>
        <taxon>Listeria</taxon>
    </lineage>
</organism>
<name>G2Z8I3_LISIP</name>
<dbReference type="SUPFAM" id="SSF160631">
    <property type="entry name" value="SMI1/KNR4-like"/>
    <property type="match status" value="1"/>
</dbReference>
<evidence type="ECO:0000259" key="1">
    <source>
        <dbReference type="SMART" id="SM00860"/>
    </source>
</evidence>
<dbReference type="InterPro" id="IPR037883">
    <property type="entry name" value="Knr4/Smi1-like_sf"/>
</dbReference>
<dbReference type="AlphaFoldDB" id="G2Z8I3"/>
<protein>
    <recommendedName>
        <fullName evidence="1">Knr4/Smi1-like domain-containing protein</fullName>
    </recommendedName>
</protein>
<accession>G2Z8I3</accession>
<feature type="domain" description="Knr4/Smi1-like" evidence="1">
    <location>
        <begin position="127"/>
        <end position="267"/>
    </location>
</feature>
<dbReference type="InterPro" id="IPR018958">
    <property type="entry name" value="Knr4/Smi1-like_dom"/>
</dbReference>
<gene>
    <name evidence="2" type="ordered locus">LIV_2555</name>
</gene>
<dbReference type="RefSeq" id="WP_014093824.1">
    <property type="nucleotide sequence ID" value="NC_016011.1"/>
</dbReference>
<dbReference type="Pfam" id="PF14568">
    <property type="entry name" value="SUKH_6"/>
    <property type="match status" value="1"/>
</dbReference>
<dbReference type="eggNOG" id="COG0457">
    <property type="taxonomic scope" value="Bacteria"/>
</dbReference>
<dbReference type="KEGG" id="liv:LIV_2555"/>
<dbReference type="HOGENOM" id="CLU_1029735_0_0_9"/>
<dbReference type="Gene3D" id="3.40.1580.10">
    <property type="entry name" value="SMI1/KNR4-like"/>
    <property type="match status" value="1"/>
</dbReference>
<proteinExistence type="predicted"/>
<sequence length="273" mass="31452">MLSTRKALYYLDKGKTKEAIQLLEQVWNQELNQTNINDVFPATVILSDVLYQNGERFSEIYQHLTNSLEVIKAKNLSIDAFNYEQEKAKQILKELDDFFSEIGQFFKEDSLKGLWQKTSYNEYLDLYPTAQRVAELEQELGYKLPKSYIYLMRHTQNGGLVSREYIATKESTSWAEDCAAITGIMGIGSRASSSLNGHFNTDFWISEWGYPPIGLAIADCPSAGHDMIFLDYRKCGKRGEPEVVHVDQESDYKITWLAKNFESFVDSLYVEEY</sequence>